<keyword evidence="6" id="KW-0520">NAD</keyword>
<dbReference type="NCBIfam" id="NF001299">
    <property type="entry name" value="PRK00241.1"/>
    <property type="match status" value="1"/>
</dbReference>
<dbReference type="InterPro" id="IPR015797">
    <property type="entry name" value="NUDIX_hydrolase-like_dom_sf"/>
</dbReference>
<reference evidence="12" key="2">
    <citation type="submission" date="2025-08" db="UniProtKB">
        <authorList>
            <consortium name="Ensembl"/>
        </authorList>
    </citation>
    <scope>IDENTIFICATION</scope>
</reference>
<evidence type="ECO:0000256" key="8">
    <source>
        <dbReference type="ARBA" id="ARBA00049196"/>
    </source>
</evidence>
<evidence type="ECO:0000256" key="4">
    <source>
        <dbReference type="ARBA" id="ARBA00022801"/>
    </source>
</evidence>
<evidence type="ECO:0000313" key="13">
    <source>
        <dbReference type="Proteomes" id="UP000694395"/>
    </source>
</evidence>
<dbReference type="AlphaFoldDB" id="A0A8C7TRH4"/>
<keyword evidence="10" id="KW-0812">Transmembrane</keyword>
<dbReference type="InterPro" id="IPR015376">
    <property type="entry name" value="Znr_NADH_PPase"/>
</dbReference>
<reference evidence="12" key="1">
    <citation type="submission" date="2020-07" db="EMBL/GenBank/DDBJ databases">
        <title>A long reads based de novo assembly of the rainbow trout Arlee double haploid line genome.</title>
        <authorList>
            <person name="Gao G."/>
            <person name="Palti Y."/>
        </authorList>
    </citation>
    <scope>NUCLEOTIDE SEQUENCE [LARGE SCALE GENOMIC DNA]</scope>
</reference>
<evidence type="ECO:0000256" key="7">
    <source>
        <dbReference type="ARBA" id="ARBA00047501"/>
    </source>
</evidence>
<dbReference type="SUPFAM" id="SSF55811">
    <property type="entry name" value="Nudix"/>
    <property type="match status" value="1"/>
</dbReference>
<keyword evidence="10" id="KW-0472">Membrane</keyword>
<dbReference type="Ensembl" id="ENSOMYT00000090898.2">
    <property type="protein sequence ID" value="ENSOMYP00000083450.1"/>
    <property type="gene ID" value="ENSOMYG00000038479.2"/>
</dbReference>
<feature type="transmembrane region" description="Helical" evidence="10">
    <location>
        <begin position="28"/>
        <end position="48"/>
    </location>
</feature>
<dbReference type="PANTHER" id="PTHR11383:SF3">
    <property type="entry name" value="NAD(P)H PYROPHOSPHATASE NUDT13, MITOCHONDRIAL"/>
    <property type="match status" value="1"/>
</dbReference>
<accession>A0A8C7TRH4</accession>
<keyword evidence="3" id="KW-0479">Metal-binding</keyword>
<dbReference type="Proteomes" id="UP000694395">
    <property type="component" value="Chromosome 16"/>
</dbReference>
<dbReference type="InterPro" id="IPR015375">
    <property type="entry name" value="NADH_PPase-like_N"/>
</dbReference>
<evidence type="ECO:0000256" key="1">
    <source>
        <dbReference type="ARBA" id="ARBA00001946"/>
    </source>
</evidence>
<keyword evidence="10" id="KW-1133">Transmembrane helix</keyword>
<evidence type="ECO:0000256" key="2">
    <source>
        <dbReference type="ARBA" id="ARBA00012381"/>
    </source>
</evidence>
<keyword evidence="4" id="KW-0378">Hydrolase</keyword>
<evidence type="ECO:0000256" key="5">
    <source>
        <dbReference type="ARBA" id="ARBA00022842"/>
    </source>
</evidence>
<evidence type="ECO:0000256" key="6">
    <source>
        <dbReference type="ARBA" id="ARBA00023027"/>
    </source>
</evidence>
<dbReference type="InterPro" id="IPR000086">
    <property type="entry name" value="NUDIX_hydrolase_dom"/>
</dbReference>
<evidence type="ECO:0000256" key="3">
    <source>
        <dbReference type="ARBA" id="ARBA00022723"/>
    </source>
</evidence>
<dbReference type="GO" id="GO:0046872">
    <property type="term" value="F:metal ion binding"/>
    <property type="evidence" value="ECO:0007669"/>
    <property type="project" value="UniProtKB-KW"/>
</dbReference>
<dbReference type="InterPro" id="IPR020084">
    <property type="entry name" value="NUDIX_hydrolase_CS"/>
</dbReference>
<sequence>MNEVKLYLTPLLQRRHTLCQWQRSLHALSVNTFGLCALTQVVFPFYFFRLRIWTASKICGTLNMLQPLRILFRPKWMVSRSSASYVSRMRHLNKIKEEDEACRAALQSGNIFLYHKLAPLLRRTDSGIYQLPALQTKDVEEILEKLGEDKEMVKESILINCTEQNEAQFSFDVGAIEQAAVEELCRGTFVDLRKAFFLLRGSEAPLVARGQALLRWHQTNGFCSSTGQPTQRNQSGSQRVCHSSGITYYPKMSPVVIVLVSDGKRCLLGRQSTFPRGMYSALAGFCDIGETMEEALRREIAEEVGLEVESIQYSGSQHWPFPQSSFMVACHATVNPDKTHVSVDKVELEDARWFSLEEVQEALAIKAPPRNNKGEPTVFWVPPSYAIANRLIQEWANQQHLKS</sequence>
<keyword evidence="5" id="KW-0460">Magnesium</keyword>
<evidence type="ECO:0000259" key="11">
    <source>
        <dbReference type="PROSITE" id="PS51462"/>
    </source>
</evidence>
<protein>
    <recommendedName>
        <fullName evidence="2">NAD(+) diphosphatase</fullName>
        <ecNumber evidence="2">3.6.1.22</ecNumber>
    </recommendedName>
</protein>
<dbReference type="CDD" id="cd03429">
    <property type="entry name" value="NUDIX_NADH_pyrophosphatase_Nudt13"/>
    <property type="match status" value="1"/>
</dbReference>
<dbReference type="PROSITE" id="PS00893">
    <property type="entry name" value="NUDIX_BOX"/>
    <property type="match status" value="1"/>
</dbReference>
<dbReference type="Gene3D" id="3.90.79.10">
    <property type="entry name" value="Nucleoside Triphosphate Pyrophosphohydrolase"/>
    <property type="match status" value="1"/>
</dbReference>
<dbReference type="PROSITE" id="PS51462">
    <property type="entry name" value="NUDIX"/>
    <property type="match status" value="1"/>
</dbReference>
<evidence type="ECO:0000256" key="10">
    <source>
        <dbReference type="SAM" id="Phobius"/>
    </source>
</evidence>
<comment type="catalytic activity">
    <reaction evidence="8">
        <text>NAD(+) + H2O = beta-nicotinamide D-ribonucleotide + AMP + 2 H(+)</text>
        <dbReference type="Rhea" id="RHEA:11800"/>
        <dbReference type="ChEBI" id="CHEBI:14649"/>
        <dbReference type="ChEBI" id="CHEBI:15377"/>
        <dbReference type="ChEBI" id="CHEBI:15378"/>
        <dbReference type="ChEBI" id="CHEBI:57540"/>
        <dbReference type="ChEBI" id="CHEBI:456215"/>
        <dbReference type="EC" id="3.6.1.22"/>
    </reaction>
    <physiologicalReaction direction="left-to-right" evidence="8">
        <dbReference type="Rhea" id="RHEA:11801"/>
    </physiologicalReaction>
</comment>
<comment type="catalytic activity">
    <reaction evidence="9">
        <text>NADH + H2O = reduced beta-nicotinamide D-ribonucleotide + AMP + 2 H(+)</text>
        <dbReference type="Rhea" id="RHEA:48868"/>
        <dbReference type="ChEBI" id="CHEBI:15377"/>
        <dbReference type="ChEBI" id="CHEBI:15378"/>
        <dbReference type="ChEBI" id="CHEBI:57945"/>
        <dbReference type="ChEBI" id="CHEBI:90832"/>
        <dbReference type="ChEBI" id="CHEBI:456215"/>
        <dbReference type="EC" id="3.6.1.22"/>
    </reaction>
    <physiologicalReaction direction="left-to-right" evidence="9">
        <dbReference type="Rhea" id="RHEA:48869"/>
    </physiologicalReaction>
</comment>
<keyword evidence="13" id="KW-1185">Reference proteome</keyword>
<dbReference type="PANTHER" id="PTHR11383">
    <property type="entry name" value="NUCLEOSIDE DIPHOSPHATE-LINKED MOIETY X MOTIF 13"/>
    <property type="match status" value="1"/>
</dbReference>
<dbReference type="Pfam" id="PF09296">
    <property type="entry name" value="NUDIX-like"/>
    <property type="match status" value="1"/>
</dbReference>
<dbReference type="Pfam" id="PF00293">
    <property type="entry name" value="NUDIX"/>
    <property type="match status" value="1"/>
</dbReference>
<dbReference type="InterPro" id="IPR049734">
    <property type="entry name" value="NudC-like_C"/>
</dbReference>
<comment type="cofactor">
    <cofactor evidence="1">
        <name>Mg(2+)</name>
        <dbReference type="ChEBI" id="CHEBI:18420"/>
    </cofactor>
</comment>
<dbReference type="EC" id="3.6.1.22" evidence="2"/>
<dbReference type="Gene3D" id="3.90.79.20">
    <property type="match status" value="1"/>
</dbReference>
<proteinExistence type="predicted"/>
<organism evidence="12 13">
    <name type="scientific">Oncorhynchus mykiss</name>
    <name type="common">Rainbow trout</name>
    <name type="synonym">Salmo gairdneri</name>
    <dbReference type="NCBI Taxonomy" id="8022"/>
    <lineage>
        <taxon>Eukaryota</taxon>
        <taxon>Metazoa</taxon>
        <taxon>Chordata</taxon>
        <taxon>Craniata</taxon>
        <taxon>Vertebrata</taxon>
        <taxon>Euteleostomi</taxon>
        <taxon>Actinopterygii</taxon>
        <taxon>Neopterygii</taxon>
        <taxon>Teleostei</taxon>
        <taxon>Protacanthopterygii</taxon>
        <taxon>Salmoniformes</taxon>
        <taxon>Salmonidae</taxon>
        <taxon>Salmoninae</taxon>
        <taxon>Oncorhynchus</taxon>
    </lineage>
</organism>
<dbReference type="GO" id="GO:0016787">
    <property type="term" value="F:hydrolase activity"/>
    <property type="evidence" value="ECO:0007669"/>
    <property type="project" value="UniProtKB-KW"/>
</dbReference>
<dbReference type="GeneTree" id="ENSGT00940000158879"/>
<reference evidence="12" key="3">
    <citation type="submission" date="2025-09" db="UniProtKB">
        <authorList>
            <consortium name="Ensembl"/>
        </authorList>
    </citation>
    <scope>IDENTIFICATION</scope>
</reference>
<feature type="domain" description="Nudix hydrolase" evidence="11">
    <location>
        <begin position="250"/>
        <end position="382"/>
    </location>
</feature>
<name>A0A8C7TRH4_ONCMY</name>
<evidence type="ECO:0000313" key="12">
    <source>
        <dbReference type="Ensembl" id="ENSOMYP00000083450.1"/>
    </source>
</evidence>
<comment type="catalytic activity">
    <reaction evidence="7">
        <text>NADPH + H2O = reduced beta-nicotinamide D-ribonucleotide + adenosine 2',5'-bisphosphate + 2 H(+)</text>
        <dbReference type="Rhea" id="RHEA:60820"/>
        <dbReference type="ChEBI" id="CHEBI:15377"/>
        <dbReference type="ChEBI" id="CHEBI:15378"/>
        <dbReference type="ChEBI" id="CHEBI:57783"/>
        <dbReference type="ChEBI" id="CHEBI:90832"/>
        <dbReference type="ChEBI" id="CHEBI:194156"/>
    </reaction>
    <physiologicalReaction direction="left-to-right" evidence="7">
        <dbReference type="Rhea" id="RHEA:60821"/>
    </physiologicalReaction>
</comment>
<evidence type="ECO:0000256" key="9">
    <source>
        <dbReference type="ARBA" id="ARBA00049264"/>
    </source>
</evidence>
<dbReference type="Pfam" id="PF09297">
    <property type="entry name" value="Zn_ribbon_NUD"/>
    <property type="match status" value="1"/>
</dbReference>